<keyword evidence="9" id="KW-1133">Transmembrane helix</keyword>
<feature type="domain" description="PAC" evidence="12">
    <location>
        <begin position="538"/>
        <end position="590"/>
    </location>
</feature>
<gene>
    <name evidence="13" type="ORF">EOE66_06025</name>
</gene>
<comment type="subcellular location">
    <subcellularLocation>
        <location evidence="2">Cell inner membrane</location>
        <topology evidence="2">Multi-pass membrane protein</topology>
    </subcellularLocation>
</comment>
<dbReference type="SUPFAM" id="SSF55874">
    <property type="entry name" value="ATPase domain of HSP90 chaperone/DNA topoisomerase II/histidine kinase"/>
    <property type="match status" value="1"/>
</dbReference>
<dbReference type="EC" id="2.7.13.3" evidence="3"/>
<accession>A0A437RKN3</accession>
<evidence type="ECO:0000259" key="12">
    <source>
        <dbReference type="PROSITE" id="PS50113"/>
    </source>
</evidence>
<evidence type="ECO:0000256" key="1">
    <source>
        <dbReference type="ARBA" id="ARBA00000085"/>
    </source>
</evidence>
<dbReference type="NCBIfam" id="TIGR00229">
    <property type="entry name" value="sensory_box"/>
    <property type="match status" value="2"/>
</dbReference>
<dbReference type="GO" id="GO:0005886">
    <property type="term" value="C:plasma membrane"/>
    <property type="evidence" value="ECO:0007669"/>
    <property type="project" value="UniProtKB-SubCell"/>
</dbReference>
<dbReference type="InterPro" id="IPR000014">
    <property type="entry name" value="PAS"/>
</dbReference>
<reference evidence="13 14" key="1">
    <citation type="submission" date="2019-01" db="EMBL/GenBank/DDBJ databases">
        <authorList>
            <person name="Chen W.-M."/>
        </authorList>
    </citation>
    <scope>NUCLEOTIDE SEQUENCE [LARGE SCALE GENOMIC DNA]</scope>
    <source>
        <strain evidence="13 14">KYPY4</strain>
    </source>
</reference>
<dbReference type="AlphaFoldDB" id="A0A437RKN3"/>
<dbReference type="CDD" id="cd00075">
    <property type="entry name" value="HATPase"/>
    <property type="match status" value="1"/>
</dbReference>
<keyword evidence="7" id="KW-0902">Two-component regulatory system</keyword>
<dbReference type="CDD" id="cd00082">
    <property type="entry name" value="HisKA"/>
    <property type="match status" value="1"/>
</dbReference>
<evidence type="ECO:0000256" key="9">
    <source>
        <dbReference type="SAM" id="Phobius"/>
    </source>
</evidence>
<dbReference type="Pfam" id="PF00512">
    <property type="entry name" value="HisKA"/>
    <property type="match status" value="1"/>
</dbReference>
<evidence type="ECO:0000256" key="2">
    <source>
        <dbReference type="ARBA" id="ARBA00004429"/>
    </source>
</evidence>
<dbReference type="InterPro" id="IPR000700">
    <property type="entry name" value="PAS-assoc_C"/>
</dbReference>
<evidence type="ECO:0000256" key="7">
    <source>
        <dbReference type="ARBA" id="ARBA00023012"/>
    </source>
</evidence>
<dbReference type="InterPro" id="IPR013656">
    <property type="entry name" value="PAS_4"/>
</dbReference>
<dbReference type="InterPro" id="IPR036890">
    <property type="entry name" value="HATPase_C_sf"/>
</dbReference>
<dbReference type="Proteomes" id="UP000285575">
    <property type="component" value="Unassembled WGS sequence"/>
</dbReference>
<dbReference type="SMART" id="SM00387">
    <property type="entry name" value="HATPase_c"/>
    <property type="match status" value="1"/>
</dbReference>
<dbReference type="Gene3D" id="3.30.565.10">
    <property type="entry name" value="Histidine kinase-like ATPase, C-terminal domain"/>
    <property type="match status" value="1"/>
</dbReference>
<sequence>MPALGGTDMAVPPPQLAGKRRWVFGAGAVLVSLVALTLSGMAWHEHRQVQEIVTERNELLARVLTEQTTRNIEAAALAVATLADLLQRDQAPESAQTAAAMQQSLVNLPFLRSIAVLDGAGHVRASPQPSEVGRLIDLAALGPLPPPGVDRLAEQAPGRSLADLARGQATAIPAGVSFLPLLRTVRRSNGETLLVVALLNPSAFVNFQQLLLDGPGAAAALTTYDGRLVAGTDTVLRPAGASLKSLPPFSQFLPAREHGAWVGEGLRQGTQLAAFRVSATRPLAVLVEVERASVLEPWWALVRNLALAGAAIFTMVVSVTFVAWRSVRAREIARVERDAAQAQALRRERELSVTIQSLQELIFRTDAQGLLTYANQSWAMAAGAGRPMWELVASEQRNAARALFARASDTDVRHLQAVMAEQGGRQRSFDISVMPLHENGRLTGFAGSAADVTGRIVAQRRLQMQLAFTEQLMNVSPFPMSLFDMKRRYVMVNKAWEDFTGRTRAETVGQIVGGALPQSERAQHEAQDRALLADGQPRRYEAQARHRDGSMRDLMVNKLLVPGDEEQPACVLAVMVDVTEFRNAERSTREARDIAEEASRAKSEFIANISHELRTPLQSIIGFSELGLRRGQDHPRLAGMFDDIHNAGQRMLALVNDLLDVAKIESTVGTIHLERTDLRGLVGHVLKELAPLLEGKQLQVLLQLGTQPLRGKVDPLRFQQVLRNVVANAIKFSPPGSRILVQGGHTDMGELELRVADEGPGIPPAELEVIFQAFVQSSKTKDGSGGTGLGLAISRKIVEAHGGTISAQNRPEGGAVFIIVLPNRSSNETQPAQL</sequence>
<evidence type="ECO:0000256" key="3">
    <source>
        <dbReference type="ARBA" id="ARBA00012438"/>
    </source>
</evidence>
<protein>
    <recommendedName>
        <fullName evidence="3">histidine kinase</fullName>
        <ecNumber evidence="3">2.7.13.3</ecNumber>
    </recommendedName>
</protein>
<dbReference type="PROSITE" id="PS50112">
    <property type="entry name" value="PAS"/>
    <property type="match status" value="1"/>
</dbReference>
<name>A0A437RKN3_9BURK</name>
<dbReference type="PROSITE" id="PS50113">
    <property type="entry name" value="PAC"/>
    <property type="match status" value="1"/>
</dbReference>
<organism evidence="13 14">
    <name type="scientific">Rubrivivax rivuli</name>
    <dbReference type="NCBI Taxonomy" id="1862385"/>
    <lineage>
        <taxon>Bacteria</taxon>
        <taxon>Pseudomonadati</taxon>
        <taxon>Pseudomonadota</taxon>
        <taxon>Betaproteobacteria</taxon>
        <taxon>Burkholderiales</taxon>
        <taxon>Sphaerotilaceae</taxon>
        <taxon>Rubrivivax</taxon>
    </lineage>
</organism>
<evidence type="ECO:0000259" key="11">
    <source>
        <dbReference type="PROSITE" id="PS50112"/>
    </source>
</evidence>
<dbReference type="SUPFAM" id="SSF55785">
    <property type="entry name" value="PYP-like sensor domain (PAS domain)"/>
    <property type="match status" value="2"/>
</dbReference>
<evidence type="ECO:0000259" key="10">
    <source>
        <dbReference type="PROSITE" id="PS50109"/>
    </source>
</evidence>
<comment type="caution">
    <text evidence="13">The sequence shown here is derived from an EMBL/GenBank/DDBJ whole genome shotgun (WGS) entry which is preliminary data.</text>
</comment>
<feature type="domain" description="Histidine kinase" evidence="10">
    <location>
        <begin position="608"/>
        <end position="825"/>
    </location>
</feature>
<dbReference type="SMART" id="SM00091">
    <property type="entry name" value="PAS"/>
    <property type="match status" value="2"/>
</dbReference>
<dbReference type="Pfam" id="PF08448">
    <property type="entry name" value="PAS_4"/>
    <property type="match status" value="2"/>
</dbReference>
<dbReference type="CDD" id="cd00130">
    <property type="entry name" value="PAS"/>
    <property type="match status" value="1"/>
</dbReference>
<keyword evidence="6 13" id="KW-0418">Kinase</keyword>
<feature type="domain" description="PAS" evidence="11">
    <location>
        <begin position="347"/>
        <end position="383"/>
    </location>
</feature>
<dbReference type="EMBL" id="SACR01000002">
    <property type="protein sequence ID" value="RVU47304.1"/>
    <property type="molecule type" value="Genomic_DNA"/>
</dbReference>
<dbReference type="InterPro" id="IPR036097">
    <property type="entry name" value="HisK_dim/P_sf"/>
</dbReference>
<keyword evidence="8 9" id="KW-0472">Membrane</keyword>
<dbReference type="InterPro" id="IPR001610">
    <property type="entry name" value="PAC"/>
</dbReference>
<dbReference type="GO" id="GO:0000155">
    <property type="term" value="F:phosphorelay sensor kinase activity"/>
    <property type="evidence" value="ECO:0007669"/>
    <property type="project" value="InterPro"/>
</dbReference>
<evidence type="ECO:0000256" key="5">
    <source>
        <dbReference type="ARBA" id="ARBA00022679"/>
    </source>
</evidence>
<keyword evidence="9" id="KW-0812">Transmembrane</keyword>
<dbReference type="SMART" id="SM00388">
    <property type="entry name" value="HisKA"/>
    <property type="match status" value="1"/>
</dbReference>
<dbReference type="InterPro" id="IPR050736">
    <property type="entry name" value="Sensor_HK_Regulatory"/>
</dbReference>
<dbReference type="PROSITE" id="PS50109">
    <property type="entry name" value="HIS_KIN"/>
    <property type="match status" value="1"/>
</dbReference>
<evidence type="ECO:0000256" key="4">
    <source>
        <dbReference type="ARBA" id="ARBA00022553"/>
    </source>
</evidence>
<dbReference type="SUPFAM" id="SSF47384">
    <property type="entry name" value="Homodimeric domain of signal transducing histidine kinase"/>
    <property type="match status" value="1"/>
</dbReference>
<dbReference type="CDD" id="cd12915">
    <property type="entry name" value="PDC2_DGC_like"/>
    <property type="match status" value="1"/>
</dbReference>
<dbReference type="FunFam" id="3.30.565.10:FF:000006">
    <property type="entry name" value="Sensor histidine kinase WalK"/>
    <property type="match status" value="1"/>
</dbReference>
<evidence type="ECO:0000313" key="14">
    <source>
        <dbReference type="Proteomes" id="UP000285575"/>
    </source>
</evidence>
<proteinExistence type="predicted"/>
<dbReference type="SMART" id="SM00086">
    <property type="entry name" value="PAC"/>
    <property type="match status" value="2"/>
</dbReference>
<dbReference type="FunFam" id="1.10.287.130:FF:000001">
    <property type="entry name" value="Two-component sensor histidine kinase"/>
    <property type="match status" value="1"/>
</dbReference>
<dbReference type="InterPro" id="IPR003661">
    <property type="entry name" value="HisK_dim/P_dom"/>
</dbReference>
<dbReference type="PANTHER" id="PTHR43711">
    <property type="entry name" value="TWO-COMPONENT HISTIDINE KINASE"/>
    <property type="match status" value="1"/>
</dbReference>
<dbReference type="PRINTS" id="PR00344">
    <property type="entry name" value="BCTRLSENSOR"/>
</dbReference>
<evidence type="ECO:0000256" key="6">
    <source>
        <dbReference type="ARBA" id="ARBA00022777"/>
    </source>
</evidence>
<dbReference type="PANTHER" id="PTHR43711:SF1">
    <property type="entry name" value="HISTIDINE KINASE 1"/>
    <property type="match status" value="1"/>
</dbReference>
<evidence type="ECO:0000313" key="13">
    <source>
        <dbReference type="EMBL" id="RVU47304.1"/>
    </source>
</evidence>
<keyword evidence="14" id="KW-1185">Reference proteome</keyword>
<feature type="transmembrane region" description="Helical" evidence="9">
    <location>
        <begin position="22"/>
        <end position="43"/>
    </location>
</feature>
<dbReference type="OrthoDB" id="8579121at2"/>
<evidence type="ECO:0000256" key="8">
    <source>
        <dbReference type="ARBA" id="ARBA00023136"/>
    </source>
</evidence>
<comment type="catalytic activity">
    <reaction evidence="1">
        <text>ATP + protein L-histidine = ADP + protein N-phospho-L-histidine.</text>
        <dbReference type="EC" id="2.7.13.3"/>
    </reaction>
</comment>
<dbReference type="InterPro" id="IPR004358">
    <property type="entry name" value="Sig_transdc_His_kin-like_C"/>
</dbReference>
<dbReference type="InterPro" id="IPR035965">
    <property type="entry name" value="PAS-like_dom_sf"/>
</dbReference>
<keyword evidence="5" id="KW-0808">Transferase</keyword>
<dbReference type="InterPro" id="IPR003594">
    <property type="entry name" value="HATPase_dom"/>
</dbReference>
<dbReference type="Gene3D" id="1.10.287.130">
    <property type="match status" value="1"/>
</dbReference>
<dbReference type="Gene3D" id="3.30.450.20">
    <property type="entry name" value="PAS domain"/>
    <property type="match status" value="3"/>
</dbReference>
<keyword evidence="4" id="KW-0597">Phosphoprotein</keyword>
<dbReference type="RefSeq" id="WP_128227768.1">
    <property type="nucleotide sequence ID" value="NZ_SACR01000002.1"/>
</dbReference>
<dbReference type="Pfam" id="PF02518">
    <property type="entry name" value="HATPase_c"/>
    <property type="match status" value="1"/>
</dbReference>
<dbReference type="InterPro" id="IPR005467">
    <property type="entry name" value="His_kinase_dom"/>
</dbReference>